<dbReference type="OrthoDB" id="1281243at2759"/>
<dbReference type="STRING" id="4096.A0A1U7W6H6"/>
<name>A0A1U7W6H6_NICSY</name>
<evidence type="ECO:0000256" key="1">
    <source>
        <dbReference type="SAM" id="MobiDB-lite"/>
    </source>
</evidence>
<dbReference type="PANTHER" id="PTHR33144:SF45">
    <property type="entry name" value="TRANSPOSASE TNP1_EN_SPM-LIKE DOMAIN-CONTAINING PROTEIN"/>
    <property type="match status" value="1"/>
</dbReference>
<reference evidence="2" key="1">
    <citation type="journal article" date="2013" name="Genome Biol.">
        <title>Reference genomes and transcriptomes of Nicotiana sylvestris and Nicotiana tomentosiformis.</title>
        <authorList>
            <person name="Sierro N."/>
            <person name="Battey J.N."/>
            <person name="Ouadi S."/>
            <person name="Bovet L."/>
            <person name="Goepfert S."/>
            <person name="Bakaher N."/>
            <person name="Peitsch M.C."/>
            <person name="Ivanov N.V."/>
        </authorList>
    </citation>
    <scope>NUCLEOTIDE SEQUENCE [LARGE SCALE GENOMIC DNA]</scope>
</reference>
<evidence type="ECO:0000313" key="2">
    <source>
        <dbReference type="Proteomes" id="UP000189701"/>
    </source>
</evidence>
<feature type="region of interest" description="Disordered" evidence="1">
    <location>
        <begin position="71"/>
        <end position="151"/>
    </location>
</feature>
<dbReference type="InterPro" id="IPR004252">
    <property type="entry name" value="Probable_transposase_24"/>
</dbReference>
<sequence>MKENFRFINQLDVLGISVQDKFVNGHLIVRSWSGYNTFQWINLGLECLEIQQSMPKPKRYENFQNTFQSAPTSQGVAQPLSTTQSAPSHFDDPPQLTSFIQPTTRPTPSGHVAANPIQSDQTTTQQVPSARAASQQPPSRKRSRRVSSQHWTVDAIDSQGASKILKVKKRDVLNLSNEERIVVDFGDTDSPIGEGQCVLIGFCGILATDCSIFPIHFEKWPDIPVTTFNRCYDRFIKPRFCFRTTESNARRYVYNSMCKKWGAKRLKLFDKVYDPLKNRAEIMDSVPLGISPDQWISYVDYRFKEKTQETCKRNAEIRKKQTVSRIGGSKPNSRRRAEMMAETGQKPGRGQLYLATHRNEDGSYVNEAAKEICEKIELALTQSTRDESEISPNDVVCKVLGKEHSGRVRCLGLGVVPSRAFRQTRHRYSDLNASSYNNGSCSSQCQEKYNQMLNAHNQSQENYREMMNVNTQMMNAFKAYMIMKEGKIPEEFAGIFVSPHSTPSDAASGSILPTDIRSSGESNPNDNH</sequence>
<gene>
    <name evidence="3" type="primary">LOC104225506</name>
</gene>
<feature type="region of interest" description="Disordered" evidence="1">
    <location>
        <begin position="324"/>
        <end position="343"/>
    </location>
</feature>
<accession>A0A1U7W6H6</accession>
<dbReference type="RefSeq" id="XP_009775627.1">
    <property type="nucleotide sequence ID" value="XM_009777325.1"/>
</dbReference>
<organism evidence="2 3">
    <name type="scientific">Nicotiana sylvestris</name>
    <name type="common">Wood tobacco</name>
    <name type="synonym">South American tobacco</name>
    <dbReference type="NCBI Taxonomy" id="4096"/>
    <lineage>
        <taxon>Eukaryota</taxon>
        <taxon>Viridiplantae</taxon>
        <taxon>Streptophyta</taxon>
        <taxon>Embryophyta</taxon>
        <taxon>Tracheophyta</taxon>
        <taxon>Spermatophyta</taxon>
        <taxon>Magnoliopsida</taxon>
        <taxon>eudicotyledons</taxon>
        <taxon>Gunneridae</taxon>
        <taxon>Pentapetalae</taxon>
        <taxon>asterids</taxon>
        <taxon>lamiids</taxon>
        <taxon>Solanales</taxon>
        <taxon>Solanaceae</taxon>
        <taxon>Nicotianoideae</taxon>
        <taxon>Nicotianeae</taxon>
        <taxon>Nicotiana</taxon>
    </lineage>
</organism>
<feature type="compositionally biased region" description="Polar residues" evidence="1">
    <location>
        <begin position="516"/>
        <end position="528"/>
    </location>
</feature>
<dbReference type="Pfam" id="PF03004">
    <property type="entry name" value="Transposase_24"/>
    <property type="match status" value="1"/>
</dbReference>
<dbReference type="eggNOG" id="ENOG502SM2F">
    <property type="taxonomic scope" value="Eukaryota"/>
</dbReference>
<dbReference type="Proteomes" id="UP000189701">
    <property type="component" value="Unplaced"/>
</dbReference>
<dbReference type="AlphaFoldDB" id="A0A1U7W6H6"/>
<proteinExistence type="predicted"/>
<feature type="compositionally biased region" description="Polar residues" evidence="1">
    <location>
        <begin position="71"/>
        <end position="87"/>
    </location>
</feature>
<evidence type="ECO:0000313" key="3">
    <source>
        <dbReference type="RefSeq" id="XP_009775627.1"/>
    </source>
</evidence>
<feature type="region of interest" description="Disordered" evidence="1">
    <location>
        <begin position="501"/>
        <end position="528"/>
    </location>
</feature>
<reference evidence="3" key="2">
    <citation type="submission" date="2025-08" db="UniProtKB">
        <authorList>
            <consortium name="RefSeq"/>
        </authorList>
    </citation>
    <scope>IDENTIFICATION</scope>
    <source>
        <tissue evidence="3">Leaf</tissue>
    </source>
</reference>
<protein>
    <submittedName>
        <fullName evidence="3">Uncharacterized protein LOC104225506</fullName>
    </submittedName>
</protein>
<dbReference type="PANTHER" id="PTHR33144">
    <property type="entry name" value="OS10G0409366 PROTEIN-RELATED"/>
    <property type="match status" value="1"/>
</dbReference>
<keyword evidence="2" id="KW-1185">Reference proteome</keyword>
<feature type="compositionally biased region" description="Polar residues" evidence="1">
    <location>
        <begin position="95"/>
        <end position="107"/>
    </location>
</feature>
<feature type="compositionally biased region" description="Polar residues" evidence="1">
    <location>
        <begin position="116"/>
        <end position="128"/>
    </location>
</feature>